<dbReference type="Proteomes" id="UP000588604">
    <property type="component" value="Unassembled WGS sequence"/>
</dbReference>
<evidence type="ECO:0000313" key="3">
    <source>
        <dbReference type="Proteomes" id="UP000588604"/>
    </source>
</evidence>
<keyword evidence="1" id="KW-0472">Membrane</keyword>
<keyword evidence="1" id="KW-0812">Transmembrane</keyword>
<sequence length="36" mass="3954">MVESSLFNQSYSVGMGLFVLTESLFHALMANIAMIT</sequence>
<dbReference type="AlphaFoldDB" id="A0A841MTH2"/>
<reference evidence="2 3" key="1">
    <citation type="submission" date="2020-08" db="EMBL/GenBank/DDBJ databases">
        <title>Genomic Encyclopedia of Type Strains, Phase IV (KMG-IV): sequencing the most valuable type-strain genomes for metagenomic binning, comparative biology and taxonomic classification.</title>
        <authorList>
            <person name="Goeker M."/>
        </authorList>
    </citation>
    <scope>NUCLEOTIDE SEQUENCE [LARGE SCALE GENOMIC DNA]</scope>
    <source>
        <strain evidence="2 3">DSM 102044</strain>
    </source>
</reference>
<gene>
    <name evidence="2" type="ORF">FHS59_001440</name>
</gene>
<dbReference type="EMBL" id="JACIJO010000001">
    <property type="protein sequence ID" value="MBB6325825.1"/>
    <property type="molecule type" value="Genomic_DNA"/>
</dbReference>
<protein>
    <submittedName>
        <fullName evidence="2">Uncharacterized protein</fullName>
    </submittedName>
</protein>
<comment type="caution">
    <text evidence="2">The sequence shown here is derived from an EMBL/GenBank/DDBJ whole genome shotgun (WGS) entry which is preliminary data.</text>
</comment>
<evidence type="ECO:0000256" key="1">
    <source>
        <dbReference type="SAM" id="Phobius"/>
    </source>
</evidence>
<feature type="transmembrane region" description="Helical" evidence="1">
    <location>
        <begin position="12"/>
        <end position="35"/>
    </location>
</feature>
<proteinExistence type="predicted"/>
<evidence type="ECO:0000313" key="2">
    <source>
        <dbReference type="EMBL" id="MBB6325825.1"/>
    </source>
</evidence>
<name>A0A841MTH2_9BACT</name>
<keyword evidence="3" id="KW-1185">Reference proteome</keyword>
<accession>A0A841MTH2</accession>
<organism evidence="2 3">
    <name type="scientific">Algoriphagus iocasae</name>
    <dbReference type="NCBI Taxonomy" id="1836499"/>
    <lineage>
        <taxon>Bacteria</taxon>
        <taxon>Pseudomonadati</taxon>
        <taxon>Bacteroidota</taxon>
        <taxon>Cytophagia</taxon>
        <taxon>Cytophagales</taxon>
        <taxon>Cyclobacteriaceae</taxon>
        <taxon>Algoriphagus</taxon>
    </lineage>
</organism>
<keyword evidence="1" id="KW-1133">Transmembrane helix</keyword>